<organism evidence="1 2">
    <name type="scientific">Pseudomonas syringae pv. maculicola str. ES4326</name>
    <dbReference type="NCBI Taxonomy" id="629265"/>
    <lineage>
        <taxon>Bacteria</taxon>
        <taxon>Pseudomonadati</taxon>
        <taxon>Pseudomonadota</taxon>
        <taxon>Gammaproteobacteria</taxon>
        <taxon>Pseudomonadales</taxon>
        <taxon>Pseudomonadaceae</taxon>
        <taxon>Pseudomonas</taxon>
    </lineage>
</organism>
<proteinExistence type="predicted"/>
<reference evidence="1 2" key="1">
    <citation type="journal article" date="2011" name="PLoS Pathog.">
        <title>Dynamic evolution of pathogenicity revealed by sequencing and comparative genomics of 19 Pseudomonas syringae isolates.</title>
        <authorList>
            <person name="Baltrus D.A."/>
            <person name="Nishimura M.T."/>
            <person name="Romanchuk A."/>
            <person name="Chang J.H."/>
            <person name="Mukhtar M.S."/>
            <person name="Cherkis K."/>
            <person name="Roach J."/>
            <person name="Grant S.R."/>
            <person name="Jones C.D."/>
            <person name="Dangl J.L."/>
        </authorList>
    </citation>
    <scope>NUCLEOTIDE SEQUENCE [LARGE SCALE GENOMIC DNA]</scope>
    <source>
        <strain evidence="1 2">ES4326</strain>
    </source>
</reference>
<accession>A0A8T8CBR1</accession>
<dbReference type="EMBL" id="CP047264">
    <property type="protein sequence ID" value="QHF00865.1"/>
    <property type="molecule type" value="Genomic_DNA"/>
</dbReference>
<dbReference type="RefSeq" id="WP_011178607.1">
    <property type="nucleotide sequence ID" value="NZ_CP047264.1"/>
</dbReference>
<dbReference type="Proteomes" id="UP000003811">
    <property type="component" value="Plasmid pPma4326E"/>
</dbReference>
<evidence type="ECO:0000313" key="1">
    <source>
        <dbReference type="EMBL" id="QHF00865.1"/>
    </source>
</evidence>
<name>A0A8T8CBR1_PSEYM</name>
<dbReference type="AlphaFoldDB" id="A0A8T8CBR1"/>
<gene>
    <name evidence="1" type="ORF">PMA4326_030645</name>
</gene>
<geneLocation type="plasmid" evidence="1 2">
    <name>pPma4326E</name>
</geneLocation>
<protein>
    <submittedName>
        <fullName evidence="1">Uncharacterized protein</fullName>
    </submittedName>
</protein>
<keyword evidence="1" id="KW-0614">Plasmid</keyword>
<evidence type="ECO:0000313" key="2">
    <source>
        <dbReference type="Proteomes" id="UP000003811"/>
    </source>
</evidence>
<sequence length="76" mass="8487">MAKSIDSNALGALVSAQAVREVRVLAFETGFAVDVRLGTSWSHIKSRREPRRIWLSLTAVGRFLDDQGVQKFEVEL</sequence>